<evidence type="ECO:0000313" key="3">
    <source>
        <dbReference type="EMBL" id="TKS89307.1"/>
    </source>
</evidence>
<dbReference type="PANTHER" id="PTHR24020:SF84">
    <property type="entry name" value="VWFA DOMAIN-CONTAINING PROTEIN"/>
    <property type="match status" value="1"/>
</dbReference>
<proteinExistence type="predicted"/>
<protein>
    <submittedName>
        <fullName evidence="3">Collagen alpha-1(XX) chain</fullName>
    </submittedName>
</protein>
<organism evidence="3 4">
    <name type="scientific">Collichthys lucidus</name>
    <name type="common">Big head croaker</name>
    <name type="synonym">Sciaena lucida</name>
    <dbReference type="NCBI Taxonomy" id="240159"/>
    <lineage>
        <taxon>Eukaryota</taxon>
        <taxon>Metazoa</taxon>
        <taxon>Chordata</taxon>
        <taxon>Craniata</taxon>
        <taxon>Vertebrata</taxon>
        <taxon>Euteleostomi</taxon>
        <taxon>Actinopterygii</taxon>
        <taxon>Neopterygii</taxon>
        <taxon>Teleostei</taxon>
        <taxon>Neoteleostei</taxon>
        <taxon>Acanthomorphata</taxon>
        <taxon>Eupercaria</taxon>
        <taxon>Sciaenidae</taxon>
        <taxon>Collichthys</taxon>
    </lineage>
</organism>
<dbReference type="Pfam" id="PF00092">
    <property type="entry name" value="VWA"/>
    <property type="match status" value="1"/>
</dbReference>
<evidence type="ECO:0000313" key="4">
    <source>
        <dbReference type="Proteomes" id="UP000298787"/>
    </source>
</evidence>
<name>A0A4U5VLG8_COLLU</name>
<dbReference type="InterPro" id="IPR036465">
    <property type="entry name" value="vWFA_dom_sf"/>
</dbReference>
<sequence>MLVDESGSKSSDDFNTMKSFVAEIVSGFDLGPDKVQIGLTLFSSIVETRCHLNTHRTKESLLKAVHHLQQRGGGGETGSALKHVLHTPPSQHLNDTGIQVPPVDSTHSSAGNISSTEHFSFMRLVLMLLALLSFITAVSFVHKTTRGQRPGPEENMELEEGAQAAEYFLHPE</sequence>
<dbReference type="InterPro" id="IPR050525">
    <property type="entry name" value="ECM_Assembly_Org"/>
</dbReference>
<keyword evidence="1" id="KW-0812">Transmembrane</keyword>
<evidence type="ECO:0000259" key="2">
    <source>
        <dbReference type="PROSITE" id="PS50234"/>
    </source>
</evidence>
<dbReference type="Proteomes" id="UP000298787">
    <property type="component" value="Chromosome 21"/>
</dbReference>
<dbReference type="EMBL" id="CM014098">
    <property type="protein sequence ID" value="TKS89307.1"/>
    <property type="molecule type" value="Genomic_DNA"/>
</dbReference>
<dbReference type="PANTHER" id="PTHR24020">
    <property type="entry name" value="COLLAGEN ALPHA"/>
    <property type="match status" value="1"/>
</dbReference>
<keyword evidence="1" id="KW-1133">Transmembrane helix</keyword>
<keyword evidence="4" id="KW-1185">Reference proteome</keyword>
<dbReference type="Gene3D" id="3.40.50.410">
    <property type="entry name" value="von Willebrand factor, type A domain"/>
    <property type="match status" value="1"/>
</dbReference>
<dbReference type="AlphaFoldDB" id="A0A4U5VLG8"/>
<feature type="transmembrane region" description="Helical" evidence="1">
    <location>
        <begin position="121"/>
        <end position="141"/>
    </location>
</feature>
<dbReference type="STRING" id="240159.A0A4U5VLG8"/>
<keyword evidence="1" id="KW-0472">Membrane</keyword>
<dbReference type="InterPro" id="IPR002035">
    <property type="entry name" value="VWF_A"/>
</dbReference>
<reference evidence="3 4" key="1">
    <citation type="submission" date="2019-01" db="EMBL/GenBank/DDBJ databases">
        <title>Genome Assembly of Collichthys lucidus.</title>
        <authorList>
            <person name="Cai M."/>
            <person name="Xiao S."/>
        </authorList>
    </citation>
    <scope>NUCLEOTIDE SEQUENCE [LARGE SCALE GENOMIC DNA]</scope>
    <source>
        <strain evidence="3">JT15FE1705JMU</strain>
        <tissue evidence="3">Muscle</tissue>
    </source>
</reference>
<feature type="domain" description="VWFA" evidence="2">
    <location>
        <begin position="1"/>
        <end position="85"/>
    </location>
</feature>
<gene>
    <name evidence="3" type="ORF">D9C73_023432</name>
</gene>
<accession>A0A4U5VLG8</accession>
<keyword evidence="3" id="KW-0176">Collagen</keyword>
<evidence type="ECO:0000256" key="1">
    <source>
        <dbReference type="SAM" id="Phobius"/>
    </source>
</evidence>
<dbReference type="PROSITE" id="PS50234">
    <property type="entry name" value="VWFA"/>
    <property type="match status" value="1"/>
</dbReference>
<dbReference type="SUPFAM" id="SSF53300">
    <property type="entry name" value="vWA-like"/>
    <property type="match status" value="1"/>
</dbReference>
<dbReference type="GO" id="GO:0005581">
    <property type="term" value="C:collagen trimer"/>
    <property type="evidence" value="ECO:0007669"/>
    <property type="project" value="UniProtKB-KW"/>
</dbReference>